<proteinExistence type="inferred from homology"/>
<dbReference type="EMBL" id="BX571657">
    <property type="protein sequence ID" value="CAE09329.1"/>
    <property type="molecule type" value="Genomic_DNA"/>
</dbReference>
<gene>
    <name evidence="13" type="ordered locus">WS0166</name>
</gene>
<comment type="cofactor">
    <cofactor evidence="1">
        <name>pyridoxal 5'-phosphate</name>
        <dbReference type="ChEBI" id="CHEBI:597326"/>
    </cofactor>
</comment>
<dbReference type="SUPFAM" id="SSF51419">
    <property type="entry name" value="PLP-binding barrel"/>
    <property type="match status" value="1"/>
</dbReference>
<dbReference type="InterPro" id="IPR022643">
    <property type="entry name" value="De-COase2_C"/>
</dbReference>
<dbReference type="EC" id="4.1.1.96" evidence="2"/>
<evidence type="ECO:0000256" key="1">
    <source>
        <dbReference type="ARBA" id="ARBA00001933"/>
    </source>
</evidence>
<evidence type="ECO:0000256" key="6">
    <source>
        <dbReference type="ARBA" id="ARBA00023066"/>
    </source>
</evidence>
<evidence type="ECO:0000256" key="7">
    <source>
        <dbReference type="ARBA" id="ARBA00023239"/>
    </source>
</evidence>
<organism evidence="14">
    <name type="scientific">Wolinella succinogenes (strain ATCC 29543 / DSM 1740 / CCUG 13145 / JCM 31913 / LMG 7466 / NCTC 11488 / FDC 602W)</name>
    <name type="common">Vibrio succinogenes</name>
    <dbReference type="NCBI Taxonomy" id="273121"/>
    <lineage>
        <taxon>Bacteria</taxon>
        <taxon>Pseudomonadati</taxon>
        <taxon>Campylobacterota</taxon>
        <taxon>Epsilonproteobacteria</taxon>
        <taxon>Campylobacterales</taxon>
        <taxon>Helicobacteraceae</taxon>
        <taxon>Wolinella</taxon>
    </lineage>
</organism>
<dbReference type="GO" id="GO:0008836">
    <property type="term" value="F:diaminopimelate decarboxylase activity"/>
    <property type="evidence" value="ECO:0007669"/>
    <property type="project" value="TreeGrafter"/>
</dbReference>
<dbReference type="STRING" id="273121.WS0166"/>
<evidence type="ECO:0000256" key="5">
    <source>
        <dbReference type="ARBA" id="ARBA00022898"/>
    </source>
</evidence>
<protein>
    <recommendedName>
        <fullName evidence="3">Carboxynorspermidine/carboxyspermidine decarboxylase</fullName>
        <ecNumber evidence="2">4.1.1.96</ecNumber>
    </recommendedName>
</protein>
<evidence type="ECO:0000313" key="14">
    <source>
        <dbReference type="Proteomes" id="UP000000422"/>
    </source>
</evidence>
<keyword evidence="6" id="KW-0745">Spermidine biosynthesis</keyword>
<keyword evidence="14" id="KW-1185">Reference proteome</keyword>
<dbReference type="InterPro" id="IPR005730">
    <property type="entry name" value="Nsp_de-COase"/>
</dbReference>
<dbReference type="RefSeq" id="WP_011138129.1">
    <property type="nucleotide sequence ID" value="NC_005090.1"/>
</dbReference>
<sequence length="379" mass="42933">MKPYPHIPTPCYVLEEAKLRANLEILDRVQRESGAKILLALKGFALWKSFPLVSSYLKGITASGLHEAKLGKEEFRGGEVHVYSPAFKEPEIKELITFADHIIFNSPTQWARFKDQVKNAPRPIECGLRLNPLYSEVEPPIYNPCIPGSRLGIPPSELSQEALEGIDGLHFHTHCEQNSDALERTLEHFERHFGELLGRMKWVNFGGGHHITRADYDVDRLIQIIQEFRKRHNNIPVYLEPGEAVGWQSGFLLGEVVDVVRNGMEIAILDISAAAHMPDCLEMPYRPMVRGSAEAGEKRYSYRLGGPTCLAGDVIGDYSFDSPLKVGDQLIFEDMIHYTIVKNNTFNGVPLPSIGVIRESGEFELWHEYGYDEYKRRNS</sequence>
<dbReference type="eggNOG" id="COG0019">
    <property type="taxonomic scope" value="Bacteria"/>
</dbReference>
<evidence type="ECO:0000256" key="9">
    <source>
        <dbReference type="ARBA" id="ARBA00047351"/>
    </source>
</evidence>
<dbReference type="InterPro" id="IPR009006">
    <property type="entry name" value="Ala_racemase/Decarboxylase_C"/>
</dbReference>
<dbReference type="PIRSF" id="PIRSF038941">
    <property type="entry name" value="NspC"/>
    <property type="match status" value="1"/>
</dbReference>
<dbReference type="PANTHER" id="PTHR43727">
    <property type="entry name" value="DIAMINOPIMELATE DECARBOXYLASE"/>
    <property type="match status" value="1"/>
</dbReference>
<dbReference type="PANTHER" id="PTHR43727:SF1">
    <property type="entry name" value="CARBOXYNORSPERMIDINE_CARBOXYSPERMIDINE DECARBOXYLASE"/>
    <property type="match status" value="1"/>
</dbReference>
<dbReference type="GO" id="GO:0008295">
    <property type="term" value="P:spermidine biosynthetic process"/>
    <property type="evidence" value="ECO:0007669"/>
    <property type="project" value="UniProtKB-KW"/>
</dbReference>
<keyword evidence="7" id="KW-0456">Lyase</keyword>
<dbReference type="GO" id="GO:0009089">
    <property type="term" value="P:lysine biosynthetic process via diaminopimelate"/>
    <property type="evidence" value="ECO:0007669"/>
    <property type="project" value="TreeGrafter"/>
</dbReference>
<dbReference type="KEGG" id="wsu:WS0166"/>
<keyword evidence="5" id="KW-0663">Pyridoxal phosphate</keyword>
<evidence type="ECO:0000256" key="11">
    <source>
        <dbReference type="PIRSR" id="PIRSR038941-1"/>
    </source>
</evidence>
<evidence type="ECO:0000256" key="10">
    <source>
        <dbReference type="ARBA" id="ARBA00047389"/>
    </source>
</evidence>
<dbReference type="CDD" id="cd06829">
    <property type="entry name" value="PLPDE_III_CANSDC"/>
    <property type="match status" value="1"/>
</dbReference>
<dbReference type="HOGENOM" id="CLU_038560_0_0_7"/>
<keyword evidence="4" id="KW-0210">Decarboxylase</keyword>
<comment type="catalytic activity">
    <reaction evidence="9">
        <text>carboxyspermidine + H(+) = spermidine + CO2</text>
        <dbReference type="Rhea" id="RHEA:34095"/>
        <dbReference type="ChEBI" id="CHEBI:15378"/>
        <dbReference type="ChEBI" id="CHEBI:16526"/>
        <dbReference type="ChEBI" id="CHEBI:57834"/>
        <dbReference type="ChEBI" id="CHEBI:65072"/>
        <dbReference type="EC" id="4.1.1.96"/>
    </reaction>
</comment>
<evidence type="ECO:0000259" key="12">
    <source>
        <dbReference type="Pfam" id="PF00278"/>
    </source>
</evidence>
<evidence type="ECO:0000313" key="13">
    <source>
        <dbReference type="EMBL" id="CAE09329.1"/>
    </source>
</evidence>
<dbReference type="AlphaFoldDB" id="Q7MAL4"/>
<evidence type="ECO:0000256" key="4">
    <source>
        <dbReference type="ARBA" id="ARBA00022793"/>
    </source>
</evidence>
<comment type="similarity">
    <text evidence="8">Belongs to the Orn/Lys/Arg decarboxylase class-II family. NspC subfamily.</text>
</comment>
<accession>Q7MAL4</accession>
<evidence type="ECO:0000256" key="8">
    <source>
        <dbReference type="ARBA" id="ARBA00025802"/>
    </source>
</evidence>
<feature type="domain" description="Orn/DAP/Arg decarboxylase 2 C-terminal" evidence="12">
    <location>
        <begin position="127"/>
        <end position="335"/>
    </location>
</feature>
<dbReference type="SUPFAM" id="SSF50621">
    <property type="entry name" value="Alanine racemase C-terminal domain-like"/>
    <property type="match status" value="1"/>
</dbReference>
<dbReference type="Proteomes" id="UP000000422">
    <property type="component" value="Chromosome"/>
</dbReference>
<evidence type="ECO:0000256" key="3">
    <source>
        <dbReference type="ARBA" id="ARBA00013633"/>
    </source>
</evidence>
<feature type="binding site" evidence="11">
    <location>
        <position position="243"/>
    </location>
    <ligand>
        <name>substrate</name>
    </ligand>
</feature>
<dbReference type="Gene3D" id="2.40.37.10">
    <property type="entry name" value="Lyase, Ornithine Decarboxylase, Chain A, domain 1"/>
    <property type="match status" value="1"/>
</dbReference>
<dbReference type="FunFam" id="3.20.20.10:FF:000012">
    <property type="entry name" value="Carboxynorspermidine/carboxyspermidine decarboxylase"/>
    <property type="match status" value="1"/>
</dbReference>
<comment type="catalytic activity">
    <reaction evidence="10">
        <text>carboxynorspermidine + H(+) = norspermidine + CO2</text>
        <dbReference type="Rhea" id="RHEA:34099"/>
        <dbReference type="ChEBI" id="CHEBI:15378"/>
        <dbReference type="ChEBI" id="CHEBI:16526"/>
        <dbReference type="ChEBI" id="CHEBI:57920"/>
        <dbReference type="ChEBI" id="CHEBI:65070"/>
        <dbReference type="EC" id="4.1.1.96"/>
    </reaction>
</comment>
<feature type="binding site" evidence="11">
    <location>
        <position position="279"/>
    </location>
    <ligand>
        <name>substrate</name>
    </ligand>
</feature>
<evidence type="ECO:0000256" key="2">
    <source>
        <dbReference type="ARBA" id="ARBA00012259"/>
    </source>
</evidence>
<dbReference type="NCBIfam" id="TIGR01047">
    <property type="entry name" value="nspC"/>
    <property type="match status" value="1"/>
</dbReference>
<dbReference type="InterPro" id="IPR029066">
    <property type="entry name" value="PLP-binding_barrel"/>
</dbReference>
<dbReference type="Gene3D" id="3.20.20.10">
    <property type="entry name" value="Alanine racemase"/>
    <property type="match status" value="1"/>
</dbReference>
<dbReference type="GO" id="GO:0045312">
    <property type="term" value="P:nor-spermidine biosynthetic process"/>
    <property type="evidence" value="ECO:0007669"/>
    <property type="project" value="InterPro"/>
</dbReference>
<dbReference type="Pfam" id="PF00278">
    <property type="entry name" value="Orn_DAP_Arg_deC"/>
    <property type="match status" value="1"/>
</dbReference>
<reference evidence="13 14" key="1">
    <citation type="journal article" date="2003" name="Proc. Natl. Acad. Sci. U.S.A.">
        <title>Complete genome sequence and analysis of Wolinella succinogenes.</title>
        <authorList>
            <person name="Baar C."/>
            <person name="Eppinger M."/>
            <person name="Raddatz G."/>
            <person name="Simon JM."/>
            <person name="Lanz C."/>
            <person name="Klimmek O."/>
            <person name="Nandakumar R."/>
            <person name="Gross R."/>
            <person name="Rosinus A."/>
            <person name="Keller H."/>
            <person name="Jagtap P."/>
            <person name="Linke B."/>
            <person name="Meyer F."/>
            <person name="Lederer H."/>
            <person name="Schuster S.C."/>
        </authorList>
    </citation>
    <scope>NUCLEOTIDE SEQUENCE [LARGE SCALE GENOMIC DNA]</scope>
    <source>
        <strain evidence="14">ATCC 29543 / DSM 1740 / CCUG 13145 / JCM 31913 / LMG 7466 / NCTC 11488 / FDC 602W</strain>
    </source>
</reference>
<name>Q7MAL4_WOLSU</name>